<keyword evidence="11 12" id="KW-0807">Transducer</keyword>
<evidence type="ECO:0000256" key="13">
    <source>
        <dbReference type="SAM" id="MobiDB-lite"/>
    </source>
</evidence>
<keyword evidence="4 12" id="KW-0812">Transmembrane</keyword>
<dbReference type="EMBL" id="HBUF01137790">
    <property type="protein sequence ID" value="CAG6645676.1"/>
    <property type="molecule type" value="Transcribed_RNA"/>
</dbReference>
<proteinExistence type="inferred from homology"/>
<dbReference type="Gene3D" id="1.20.1070.10">
    <property type="entry name" value="Rhodopsin 7-helix transmembrane proteins"/>
    <property type="match status" value="2"/>
</dbReference>
<feature type="transmembrane region" description="Helical" evidence="14">
    <location>
        <begin position="279"/>
        <end position="309"/>
    </location>
</feature>
<evidence type="ECO:0000256" key="9">
    <source>
        <dbReference type="ARBA" id="ARBA00023170"/>
    </source>
</evidence>
<name>A0A8D8RAU2_9HEMI</name>
<evidence type="ECO:0000256" key="3">
    <source>
        <dbReference type="ARBA" id="ARBA00022475"/>
    </source>
</evidence>
<keyword evidence="6 12" id="KW-0297">G-protein coupled receptor</keyword>
<evidence type="ECO:0000256" key="11">
    <source>
        <dbReference type="ARBA" id="ARBA00023224"/>
    </source>
</evidence>
<dbReference type="FunFam" id="1.20.1070.10:FF:000299">
    <property type="entry name" value="5-hydroxytryptamine receptor 2B"/>
    <property type="match status" value="1"/>
</dbReference>
<dbReference type="InterPro" id="IPR000276">
    <property type="entry name" value="GPCR_Rhodpsn"/>
</dbReference>
<dbReference type="CDD" id="cd15331">
    <property type="entry name" value="7tmA_5-HT1A_invertebrates"/>
    <property type="match status" value="1"/>
</dbReference>
<evidence type="ECO:0000256" key="6">
    <source>
        <dbReference type="ARBA" id="ARBA00023040"/>
    </source>
</evidence>
<organism evidence="16">
    <name type="scientific">Cacopsylla melanoneura</name>
    <dbReference type="NCBI Taxonomy" id="428564"/>
    <lineage>
        <taxon>Eukaryota</taxon>
        <taxon>Metazoa</taxon>
        <taxon>Ecdysozoa</taxon>
        <taxon>Arthropoda</taxon>
        <taxon>Hexapoda</taxon>
        <taxon>Insecta</taxon>
        <taxon>Pterygota</taxon>
        <taxon>Neoptera</taxon>
        <taxon>Paraneoptera</taxon>
        <taxon>Hemiptera</taxon>
        <taxon>Sternorrhyncha</taxon>
        <taxon>Psylloidea</taxon>
        <taxon>Psyllidae</taxon>
        <taxon>Psyllinae</taxon>
        <taxon>Cacopsylla</taxon>
    </lineage>
</organism>
<feature type="transmembrane region" description="Helical" evidence="14">
    <location>
        <begin position="651"/>
        <end position="673"/>
    </location>
</feature>
<keyword evidence="8" id="KW-1015">Disulfide bond</keyword>
<evidence type="ECO:0000256" key="2">
    <source>
        <dbReference type="ARBA" id="ARBA00010663"/>
    </source>
</evidence>
<dbReference type="PRINTS" id="PR00237">
    <property type="entry name" value="GPCRRHODOPSN"/>
</dbReference>
<dbReference type="GO" id="GO:0005886">
    <property type="term" value="C:plasma membrane"/>
    <property type="evidence" value="ECO:0007669"/>
    <property type="project" value="UniProtKB-SubCell"/>
</dbReference>
<dbReference type="SMART" id="SM01381">
    <property type="entry name" value="7TM_GPCR_Srsx"/>
    <property type="match status" value="1"/>
</dbReference>
<evidence type="ECO:0000256" key="5">
    <source>
        <dbReference type="ARBA" id="ARBA00022989"/>
    </source>
</evidence>
<evidence type="ECO:0000256" key="12">
    <source>
        <dbReference type="RuleBase" id="RU000688"/>
    </source>
</evidence>
<accession>A0A8D8RAU2</accession>
<protein>
    <submittedName>
        <fullName evidence="16">5-hydroxytryptamine receptor</fullName>
    </submittedName>
</protein>
<dbReference type="GO" id="GO:0042752">
    <property type="term" value="P:regulation of circadian rhythm"/>
    <property type="evidence" value="ECO:0007669"/>
    <property type="project" value="UniProtKB-ARBA"/>
</dbReference>
<keyword evidence="10" id="KW-0325">Glycoprotein</keyword>
<dbReference type="PROSITE" id="PS50262">
    <property type="entry name" value="G_PROTEIN_RECEP_F1_2"/>
    <property type="match status" value="1"/>
</dbReference>
<dbReference type="FunFam" id="1.20.1070.10:FF:000310">
    <property type="entry name" value="5-hydroxytryptamine receptor 2B"/>
    <property type="match status" value="1"/>
</dbReference>
<keyword evidence="5 14" id="KW-1133">Transmembrane helix</keyword>
<dbReference type="EMBL" id="HBUF01200862">
    <property type="protein sequence ID" value="CAG6661858.1"/>
    <property type="molecule type" value="Transcribed_RNA"/>
</dbReference>
<reference evidence="16" key="1">
    <citation type="submission" date="2021-05" db="EMBL/GenBank/DDBJ databases">
        <authorList>
            <person name="Alioto T."/>
            <person name="Alioto T."/>
            <person name="Gomez Garrido J."/>
        </authorList>
    </citation>
    <scope>NUCLEOTIDE SEQUENCE</scope>
</reference>
<comment type="subcellular location">
    <subcellularLocation>
        <location evidence="1">Cell membrane</location>
        <topology evidence="1">Multi-pass membrane protein</topology>
    </subcellularLocation>
</comment>
<dbReference type="PROSITE" id="PS00237">
    <property type="entry name" value="G_PROTEIN_RECEP_F1_1"/>
    <property type="match status" value="1"/>
</dbReference>
<evidence type="ECO:0000256" key="1">
    <source>
        <dbReference type="ARBA" id="ARBA00004651"/>
    </source>
</evidence>
<evidence type="ECO:0000256" key="7">
    <source>
        <dbReference type="ARBA" id="ARBA00023136"/>
    </source>
</evidence>
<keyword evidence="7 14" id="KW-0472">Membrane</keyword>
<feature type="transmembrane region" description="Helical" evidence="14">
    <location>
        <begin position="440"/>
        <end position="466"/>
    </location>
</feature>
<evidence type="ECO:0000256" key="10">
    <source>
        <dbReference type="ARBA" id="ARBA00023180"/>
    </source>
</evidence>
<feature type="transmembrane region" description="Helical" evidence="14">
    <location>
        <begin position="316"/>
        <end position="338"/>
    </location>
</feature>
<feature type="compositionally biased region" description="Low complexity" evidence="13">
    <location>
        <begin position="204"/>
        <end position="213"/>
    </location>
</feature>
<dbReference type="GO" id="GO:0007210">
    <property type="term" value="P:serotonin receptor signaling pathway"/>
    <property type="evidence" value="ECO:0007669"/>
    <property type="project" value="UniProtKB-ARBA"/>
</dbReference>
<feature type="compositionally biased region" description="Polar residues" evidence="13">
    <location>
        <begin position="137"/>
        <end position="153"/>
    </location>
</feature>
<feature type="transmembrane region" description="Helical" evidence="14">
    <location>
        <begin position="358"/>
        <end position="378"/>
    </location>
</feature>
<dbReference type="GO" id="GO:0004993">
    <property type="term" value="F:G protein-coupled serotonin receptor activity"/>
    <property type="evidence" value="ECO:0007669"/>
    <property type="project" value="UniProtKB-ARBA"/>
</dbReference>
<dbReference type="SUPFAM" id="SSF81321">
    <property type="entry name" value="Family A G protein-coupled receptor-like"/>
    <property type="match status" value="1"/>
</dbReference>
<feature type="compositionally biased region" description="Low complexity" evidence="13">
    <location>
        <begin position="154"/>
        <end position="167"/>
    </location>
</feature>
<sequence length="695" mass="78093">MFILNYLPVLSQISSSRSSSQFGGFLKCLLLFLHLITFSSEHQERHNNDSLQIYLPKSHESNVQSPYSLISSFTKLLPKTTNKTIAKNISLSKELQQAENISPSYFVLTKSYPVSTSPSGFVPDNLTNTDLMGADYTSPTQDITGPSRTNNNTSISSHPLPNLNSSSETLDIRKENINRTKPLQNATIEFDTSRRVKSTPPPTREVTTQDTTTRPFSPNIFNYFPELNTTLELYNPSSIEYKLINEYNTSSGNITLYPDDPTAFNSSNTTLAGEPLGDMLLLGGLSVLLGIMILSTVIGNVFVIAAILLEKNLQSVANYLIVSLAVADLMVACLVMPLGAVYEISRGWILGPELCDMWTSSDVLCCTASILHLVAIAVDRYWAVTNVDYIHTRNANRIIIMIVVVWSVAFIVSLAPQLGWKDPEYMDRINQQKCMVSQDLGYQIFATCSTFYVPLLVILVLYWKIFQTARKRIRRRRQQRNALNLTAKNQDSIDNKTTHFIFFRKRKFFKMKKCTNVVPPSPNNKLSINVIDEENGINNATTSSSLILADGHSISDTDRRTSINNEASTAFTITHNNGASQTNHSNECVQVKVKSHVTKKEKKESLEAKRERKAAKTLAIITGAFVICWLPFFMMALLLPLCQSCYISDYLASFFLWLGYFNSTLNPVIYTVFSPEFRQAFKRILCGSPNRGRFR</sequence>
<dbReference type="GO" id="GO:0007198">
    <property type="term" value="P:adenylate cyclase-inhibiting serotonin receptor signaling pathway"/>
    <property type="evidence" value="ECO:0007669"/>
    <property type="project" value="UniProtKB-ARBA"/>
</dbReference>
<feature type="transmembrane region" description="Helical" evidence="14">
    <location>
        <begin position="398"/>
        <end position="420"/>
    </location>
</feature>
<dbReference type="PANTHER" id="PTHR24248">
    <property type="entry name" value="ADRENERGIC RECEPTOR-RELATED G-PROTEIN COUPLED RECEPTOR"/>
    <property type="match status" value="1"/>
</dbReference>
<evidence type="ECO:0000256" key="14">
    <source>
        <dbReference type="SAM" id="Phobius"/>
    </source>
</evidence>
<evidence type="ECO:0000259" key="15">
    <source>
        <dbReference type="PROSITE" id="PS50262"/>
    </source>
</evidence>
<keyword evidence="3" id="KW-1003">Cell membrane</keyword>
<evidence type="ECO:0000256" key="8">
    <source>
        <dbReference type="ARBA" id="ARBA00023157"/>
    </source>
</evidence>
<dbReference type="EMBL" id="HBUF01137791">
    <property type="protein sequence ID" value="CAG6645678.1"/>
    <property type="molecule type" value="Transcribed_RNA"/>
</dbReference>
<dbReference type="AlphaFoldDB" id="A0A8D8RAU2"/>
<dbReference type="EMBL" id="HBUF01137789">
    <property type="protein sequence ID" value="CAG6645674.1"/>
    <property type="molecule type" value="Transcribed_RNA"/>
</dbReference>
<feature type="transmembrane region" description="Helical" evidence="14">
    <location>
        <begin position="618"/>
        <end position="639"/>
    </location>
</feature>
<feature type="domain" description="G-protein coupled receptors family 1 profile" evidence="15">
    <location>
        <begin position="299"/>
        <end position="670"/>
    </location>
</feature>
<evidence type="ECO:0000313" key="16">
    <source>
        <dbReference type="EMBL" id="CAG6645674.1"/>
    </source>
</evidence>
<dbReference type="GO" id="GO:0007208">
    <property type="term" value="P:phospholipase C-activating serotonin receptor signaling pathway"/>
    <property type="evidence" value="ECO:0007669"/>
    <property type="project" value="UniProtKB-ARBA"/>
</dbReference>
<dbReference type="Pfam" id="PF00001">
    <property type="entry name" value="7tm_1"/>
    <property type="match status" value="1"/>
</dbReference>
<dbReference type="InterPro" id="IPR017452">
    <property type="entry name" value="GPCR_Rhodpsn_7TM"/>
</dbReference>
<comment type="similarity">
    <text evidence="2 12">Belongs to the G-protein coupled receptor 1 family.</text>
</comment>
<evidence type="ECO:0000256" key="4">
    <source>
        <dbReference type="ARBA" id="ARBA00022692"/>
    </source>
</evidence>
<dbReference type="GO" id="GO:0071880">
    <property type="term" value="P:adenylate cyclase-activating adrenergic receptor signaling pathway"/>
    <property type="evidence" value="ECO:0007669"/>
    <property type="project" value="TreeGrafter"/>
</dbReference>
<dbReference type="GO" id="GO:0043410">
    <property type="term" value="P:positive regulation of MAPK cascade"/>
    <property type="evidence" value="ECO:0007669"/>
    <property type="project" value="TreeGrafter"/>
</dbReference>
<dbReference type="PANTHER" id="PTHR24248:SF200">
    <property type="entry name" value="5-HYDROXYTRYPTAMINE RECEPTOR 1B-LIKE ISOFORM X1"/>
    <property type="match status" value="1"/>
</dbReference>
<keyword evidence="9 12" id="KW-0675">Receptor</keyword>
<feature type="region of interest" description="Disordered" evidence="13">
    <location>
        <begin position="132"/>
        <end position="214"/>
    </location>
</feature>